<dbReference type="EMBL" id="QXED01000005">
    <property type="protein sequence ID" value="RIV21278.1"/>
    <property type="molecule type" value="Genomic_DNA"/>
</dbReference>
<dbReference type="RefSeq" id="WP_119669072.1">
    <property type="nucleotide sequence ID" value="NZ_QXED01000005.1"/>
</dbReference>
<gene>
    <name evidence="2" type="ORF">DYU11_17860</name>
</gene>
<evidence type="ECO:0000313" key="2">
    <source>
        <dbReference type="EMBL" id="RIV21278.1"/>
    </source>
</evidence>
<evidence type="ECO:0008006" key="4">
    <source>
        <dbReference type="Google" id="ProtNLM"/>
    </source>
</evidence>
<name>A0A418M5Q7_9BACT</name>
<protein>
    <recommendedName>
        <fullName evidence="4">DUF4025 domain-containing protein</fullName>
    </recommendedName>
</protein>
<dbReference type="Proteomes" id="UP000283523">
    <property type="component" value="Unassembled WGS sequence"/>
</dbReference>
<reference evidence="2 3" key="1">
    <citation type="submission" date="2018-08" db="EMBL/GenBank/DDBJ databases">
        <title>Fibrisoma montanum sp. nov., isolated from Danxia mountain soil.</title>
        <authorList>
            <person name="Huang Y."/>
        </authorList>
    </citation>
    <scope>NUCLEOTIDE SEQUENCE [LARGE SCALE GENOMIC DNA]</scope>
    <source>
        <strain evidence="2 3">HYT19</strain>
    </source>
</reference>
<evidence type="ECO:0000313" key="3">
    <source>
        <dbReference type="Proteomes" id="UP000283523"/>
    </source>
</evidence>
<feature type="compositionally biased region" description="Basic and acidic residues" evidence="1">
    <location>
        <begin position="1"/>
        <end position="18"/>
    </location>
</feature>
<dbReference type="AlphaFoldDB" id="A0A418M5Q7"/>
<feature type="compositionally biased region" description="Basic and acidic residues" evidence="1">
    <location>
        <begin position="27"/>
        <end position="45"/>
    </location>
</feature>
<dbReference type="OrthoDB" id="9851174at2"/>
<feature type="region of interest" description="Disordered" evidence="1">
    <location>
        <begin position="1"/>
        <end position="70"/>
    </location>
</feature>
<comment type="caution">
    <text evidence="2">The sequence shown here is derived from an EMBL/GenBank/DDBJ whole genome shotgun (WGS) entry which is preliminary data.</text>
</comment>
<sequence length="70" mass="7618">MEKKQSAGQEYHGKEESKGNNGFLVSEKTENVSIDADKVDAEDHSVGSINGSEVDDYLGKTKKEGADKEE</sequence>
<feature type="compositionally biased region" description="Basic and acidic residues" evidence="1">
    <location>
        <begin position="57"/>
        <end position="70"/>
    </location>
</feature>
<proteinExistence type="predicted"/>
<organism evidence="2 3">
    <name type="scientific">Fibrisoma montanum</name>
    <dbReference type="NCBI Taxonomy" id="2305895"/>
    <lineage>
        <taxon>Bacteria</taxon>
        <taxon>Pseudomonadati</taxon>
        <taxon>Bacteroidota</taxon>
        <taxon>Cytophagia</taxon>
        <taxon>Cytophagales</taxon>
        <taxon>Spirosomataceae</taxon>
        <taxon>Fibrisoma</taxon>
    </lineage>
</organism>
<evidence type="ECO:0000256" key="1">
    <source>
        <dbReference type="SAM" id="MobiDB-lite"/>
    </source>
</evidence>
<keyword evidence="3" id="KW-1185">Reference proteome</keyword>
<accession>A0A418M5Q7</accession>